<evidence type="ECO:0000313" key="4">
    <source>
        <dbReference type="Proteomes" id="UP001230188"/>
    </source>
</evidence>
<evidence type="ECO:0000259" key="2">
    <source>
        <dbReference type="PROSITE" id="PS51203"/>
    </source>
</evidence>
<proteinExistence type="predicted"/>
<dbReference type="Proteomes" id="UP001230188">
    <property type="component" value="Unassembled WGS sequence"/>
</dbReference>
<dbReference type="Gene3D" id="2.60.40.790">
    <property type="match status" value="1"/>
</dbReference>
<dbReference type="PANTHER" id="PTHR47686:SF1">
    <property type="entry name" value="CALCYCLIN-BINDING PROTEIN"/>
    <property type="match status" value="1"/>
</dbReference>
<dbReference type="InterPro" id="IPR008978">
    <property type="entry name" value="HSP20-like_chaperone"/>
</dbReference>
<keyword evidence="4" id="KW-1185">Reference proteome</keyword>
<accession>A0AAD7XU10</accession>
<feature type="region of interest" description="Disordered" evidence="1">
    <location>
        <begin position="276"/>
        <end position="298"/>
    </location>
</feature>
<gene>
    <name evidence="3" type="ORF">CTAYLR_004809</name>
</gene>
<dbReference type="AlphaFoldDB" id="A0AAD7XU10"/>
<feature type="region of interest" description="Disordered" evidence="1">
    <location>
        <begin position="1"/>
        <end position="77"/>
    </location>
</feature>
<dbReference type="PROSITE" id="PS51203">
    <property type="entry name" value="CS"/>
    <property type="match status" value="1"/>
</dbReference>
<name>A0AAD7XU10_9STRA</name>
<evidence type="ECO:0000256" key="1">
    <source>
        <dbReference type="SAM" id="MobiDB-lite"/>
    </source>
</evidence>
<organism evidence="3 4">
    <name type="scientific">Chrysophaeum taylorii</name>
    <dbReference type="NCBI Taxonomy" id="2483200"/>
    <lineage>
        <taxon>Eukaryota</taxon>
        <taxon>Sar</taxon>
        <taxon>Stramenopiles</taxon>
        <taxon>Ochrophyta</taxon>
        <taxon>Pelagophyceae</taxon>
        <taxon>Pelagomonadales</taxon>
        <taxon>Pelagomonadaceae</taxon>
        <taxon>Chrysophaeum</taxon>
    </lineage>
</organism>
<dbReference type="SUPFAM" id="SSF49764">
    <property type="entry name" value="HSP20-like chaperones"/>
    <property type="match status" value="1"/>
</dbReference>
<sequence>MKPGTPDPESLETAPVPTSEPTQDGTLSATASAPASEPTKPGTPDPESLASVPPVERGTREGAPSPPTETTDVFLPPRIEHGEVPVAVPQRVEGAQQAETPREVWSPITSFSWDQGSFETPWVNVVVNMAGVSEEKVWCKFDVDMFDLKIKTSAGNFRLFRNALDQDIIPAKSRVVVKTGRVTVKLRKAPSDVEPEPGKPTSYEAWNTLGKKGGRRERELEKAPRVEDSEYYEIARLMYEEGNDAIRRQIGEAYERNKRREMEEGPEPLKAILEATSSSVPPYPSYFPQSAARASSSR</sequence>
<evidence type="ECO:0000313" key="3">
    <source>
        <dbReference type="EMBL" id="KAJ8613152.1"/>
    </source>
</evidence>
<protein>
    <recommendedName>
        <fullName evidence="2">CS domain-containing protein</fullName>
    </recommendedName>
</protein>
<feature type="domain" description="CS" evidence="2">
    <location>
        <begin position="106"/>
        <end position="210"/>
    </location>
</feature>
<reference evidence="3" key="1">
    <citation type="submission" date="2023-01" db="EMBL/GenBank/DDBJ databases">
        <title>Metagenome sequencing of chrysophaentin producing Chrysophaeum taylorii.</title>
        <authorList>
            <person name="Davison J."/>
            <person name="Bewley C."/>
        </authorList>
    </citation>
    <scope>NUCLEOTIDE SEQUENCE</scope>
    <source>
        <strain evidence="3">NIES-1699</strain>
    </source>
</reference>
<feature type="compositionally biased region" description="Low complexity" evidence="1">
    <location>
        <begin position="26"/>
        <end position="40"/>
    </location>
</feature>
<dbReference type="InterPro" id="IPR007052">
    <property type="entry name" value="CS_dom"/>
</dbReference>
<dbReference type="EMBL" id="JAQMWT010000036">
    <property type="protein sequence ID" value="KAJ8613152.1"/>
    <property type="molecule type" value="Genomic_DNA"/>
</dbReference>
<comment type="caution">
    <text evidence="3">The sequence shown here is derived from an EMBL/GenBank/DDBJ whole genome shotgun (WGS) entry which is preliminary data.</text>
</comment>
<dbReference type="PANTHER" id="PTHR47686">
    <property type="entry name" value="SGS DOMAIN-CONTAINING PROTEIN"/>
    <property type="match status" value="1"/>
</dbReference>